<dbReference type="FunFam" id="3.40.50.300:FF:000309">
    <property type="entry name" value="ABC transporter ATP-binding protein"/>
    <property type="match status" value="1"/>
</dbReference>
<evidence type="ECO:0000256" key="10">
    <source>
        <dbReference type="ARBA" id="ARBA00061478"/>
    </source>
</evidence>
<dbReference type="InterPro" id="IPR032781">
    <property type="entry name" value="ABC_tran_Xtn"/>
</dbReference>
<keyword evidence="8 11" id="KW-0234">DNA repair</keyword>
<dbReference type="OrthoDB" id="9808609at2"/>
<dbReference type="PROSITE" id="PS00211">
    <property type="entry name" value="ABC_TRANSPORTER_1"/>
    <property type="match status" value="2"/>
</dbReference>
<dbReference type="NCBIfam" id="NF008358">
    <property type="entry name" value="PRK11147.1"/>
    <property type="match status" value="1"/>
</dbReference>
<feature type="binding site" evidence="11">
    <location>
        <begin position="36"/>
        <end position="43"/>
    </location>
    <ligand>
        <name>ATP</name>
        <dbReference type="ChEBI" id="CHEBI:30616"/>
        <label>1</label>
    </ligand>
</feature>
<evidence type="ECO:0000256" key="5">
    <source>
        <dbReference type="ARBA" id="ARBA00022801"/>
    </source>
</evidence>
<comment type="function">
    <text evidence="11">Probably plays a role in ribosome assembly or function. May be involved in resolution of branched DNA intermediates that result from template switching in postreplication gaps. Binds DNA and has ATPase activity.</text>
</comment>
<reference evidence="15" key="1">
    <citation type="journal article" date="2018" name="Front. Microbiol.">
        <title>Genome-Based Analysis Reveals the Taxonomy and Diversity of the Family Idiomarinaceae.</title>
        <authorList>
            <person name="Liu Y."/>
            <person name="Lai Q."/>
            <person name="Shao Z."/>
        </authorList>
    </citation>
    <scope>NUCLEOTIDE SEQUENCE [LARGE SCALE GENOMIC DNA]</scope>
    <source>
        <strain evidence="15">CVS-6</strain>
    </source>
</reference>
<dbReference type="InterPro" id="IPR043686">
    <property type="entry name" value="Uup"/>
</dbReference>
<dbReference type="InterPro" id="IPR037118">
    <property type="entry name" value="Val-tRNA_synth_C_sf"/>
</dbReference>
<dbReference type="InterPro" id="IPR051309">
    <property type="entry name" value="ABCF_ATPase"/>
</dbReference>
<feature type="region of interest" description="Disordered" evidence="12">
    <location>
        <begin position="291"/>
        <end position="310"/>
    </location>
</feature>
<feature type="binding site" evidence="11">
    <location>
        <begin position="353"/>
        <end position="360"/>
    </location>
    <ligand>
        <name>ATP</name>
        <dbReference type="ChEBI" id="CHEBI:30616"/>
        <label>2</label>
    </ligand>
</feature>
<comment type="subcellular location">
    <subcellularLocation>
        <location evidence="11">Cytoplasm</location>
    </subcellularLocation>
    <text evidence="11">Associates with ribosomes.</text>
</comment>
<evidence type="ECO:0000313" key="14">
    <source>
        <dbReference type="EMBL" id="RUO60304.1"/>
    </source>
</evidence>
<dbReference type="SUPFAM" id="SSF52540">
    <property type="entry name" value="P-loop containing nucleoside triphosphate hydrolases"/>
    <property type="match status" value="2"/>
</dbReference>
<sequence>MTVLRIQQAQLAFGREPILDHVDLVIEEGERLCLVGRNGAGKSTLLKAIAGDIQLDDGVIQKVGDTVVARLPQDPPANSEQRVYDYVAEALADVGDVLKRYHETSQQLTREPENEVLLTELSRLQTQLEAVSGWQLQTRIEQTLTRLGLDENASMAALSGGWLRRVALARALVVAPDLLLLDEPTNHLDIEMVQWLESVLLDFRGAVLFISHDRMFIRRLATRIIDLDRGQLSSFPGDYDHYLAKKQELLEVEANQNAEFDKKLAQEEVWIRQGIKARRTRNEGRVRALQDLRKQRQQRREQQGSARLAVQESQRSGKLVFEGEGIQLDFAGKPILRDFNLTLQRGDKIALVGPNGCGKSTLIRVILGQQQVDAGKVKLGTNLEVAYFDQHRATLDPQKSVAENVGDGKQDITFNGRTRHILSYLQDFLFAPQQARTPVHALSGGERNRALLAKLFLQPSNLLVLDEPTNDLDIDTLELLEQIIADYQGTVILVSHDREFVNNTATSILLFEGEGKVTEIVGDFNDVEHYLTQQKTSGTKPLARQSEKPVIKGSAQPRKKLSYKLQRELDMLPERIEALENEQQELQTQVNDPAFYNRPHEETGRVLERLSVLEEELMQALERWDELENLQKESS</sequence>
<dbReference type="Pfam" id="PF16326">
    <property type="entry name" value="ABC_tran_CTD"/>
    <property type="match status" value="1"/>
</dbReference>
<feature type="domain" description="ABC transporter" evidence="13">
    <location>
        <begin position="321"/>
        <end position="539"/>
    </location>
</feature>
<evidence type="ECO:0000256" key="2">
    <source>
        <dbReference type="ARBA" id="ARBA00022737"/>
    </source>
</evidence>
<comment type="similarity">
    <text evidence="10 11">Belongs to the ABC transporter superfamily. ABCF family. Uup subfamily.</text>
</comment>
<evidence type="ECO:0000256" key="6">
    <source>
        <dbReference type="ARBA" id="ARBA00022840"/>
    </source>
</evidence>
<protein>
    <recommendedName>
        <fullName evidence="11">ATP-binding protein Uup</fullName>
        <ecNumber evidence="11">3.6.1.-</ecNumber>
    </recommendedName>
</protein>
<dbReference type="GO" id="GO:0003677">
    <property type="term" value="F:DNA binding"/>
    <property type="evidence" value="ECO:0007669"/>
    <property type="project" value="UniProtKB-UniRule"/>
</dbReference>
<keyword evidence="5 11" id="KW-0378">Hydrolase</keyword>
<dbReference type="InterPro" id="IPR017871">
    <property type="entry name" value="ABC_transporter-like_CS"/>
</dbReference>
<dbReference type="PANTHER" id="PTHR42855">
    <property type="entry name" value="ABC TRANSPORTER ATP-BINDING SUBUNIT"/>
    <property type="match status" value="1"/>
</dbReference>
<comment type="catalytic activity">
    <reaction evidence="9 11">
        <text>ATP + H2O = ADP + phosphate + H(+)</text>
        <dbReference type="Rhea" id="RHEA:13065"/>
        <dbReference type="ChEBI" id="CHEBI:15377"/>
        <dbReference type="ChEBI" id="CHEBI:15378"/>
        <dbReference type="ChEBI" id="CHEBI:30616"/>
        <dbReference type="ChEBI" id="CHEBI:43474"/>
        <dbReference type="ChEBI" id="CHEBI:456216"/>
    </reaction>
</comment>
<dbReference type="AlphaFoldDB" id="A0A432YH88"/>
<comment type="caution">
    <text evidence="14">The sequence shown here is derived from an EMBL/GenBank/DDBJ whole genome shotgun (WGS) entry which is preliminary data.</text>
</comment>
<keyword evidence="3 11" id="KW-0547">Nucleotide-binding</keyword>
<dbReference type="Gene3D" id="3.40.50.300">
    <property type="entry name" value="P-loop containing nucleotide triphosphate hydrolases"/>
    <property type="match status" value="2"/>
</dbReference>
<dbReference type="InterPro" id="IPR003439">
    <property type="entry name" value="ABC_transporter-like_ATP-bd"/>
</dbReference>
<dbReference type="Gene3D" id="1.10.287.380">
    <property type="entry name" value="Valyl-tRNA synthetase, C-terminal domain"/>
    <property type="match status" value="1"/>
</dbReference>
<evidence type="ECO:0000256" key="11">
    <source>
        <dbReference type="HAMAP-Rule" id="MF_00848"/>
    </source>
</evidence>
<dbReference type="EMBL" id="PIPY01000007">
    <property type="protein sequence ID" value="RUO60304.1"/>
    <property type="molecule type" value="Genomic_DNA"/>
</dbReference>
<dbReference type="GO" id="GO:0043022">
    <property type="term" value="F:ribosome binding"/>
    <property type="evidence" value="ECO:0007669"/>
    <property type="project" value="UniProtKB-UniRule"/>
</dbReference>
<feature type="domain" description="ABC transporter" evidence="13">
    <location>
        <begin position="4"/>
        <end position="254"/>
    </location>
</feature>
<dbReference type="GO" id="GO:0005737">
    <property type="term" value="C:cytoplasm"/>
    <property type="evidence" value="ECO:0007669"/>
    <property type="project" value="UniProtKB-SubCell"/>
</dbReference>
<evidence type="ECO:0000256" key="4">
    <source>
        <dbReference type="ARBA" id="ARBA00022763"/>
    </source>
</evidence>
<evidence type="ECO:0000256" key="3">
    <source>
        <dbReference type="ARBA" id="ARBA00022741"/>
    </source>
</evidence>
<organism evidence="14 15">
    <name type="scientific">Pseudidiomarina insulisalsae</name>
    <dbReference type="NCBI Taxonomy" id="575789"/>
    <lineage>
        <taxon>Bacteria</taxon>
        <taxon>Pseudomonadati</taxon>
        <taxon>Pseudomonadota</taxon>
        <taxon>Gammaproteobacteria</taxon>
        <taxon>Alteromonadales</taxon>
        <taxon>Idiomarinaceae</taxon>
        <taxon>Pseudidiomarina</taxon>
    </lineage>
</organism>
<dbReference type="Pfam" id="PF12848">
    <property type="entry name" value="ABC_tran_Xtn"/>
    <property type="match status" value="1"/>
</dbReference>
<dbReference type="FunFam" id="3.40.50.300:FF:000011">
    <property type="entry name" value="Putative ABC transporter ATP-binding component"/>
    <property type="match status" value="1"/>
</dbReference>
<keyword evidence="15" id="KW-1185">Reference proteome</keyword>
<dbReference type="InterPro" id="IPR003593">
    <property type="entry name" value="AAA+_ATPase"/>
</dbReference>
<evidence type="ECO:0000256" key="12">
    <source>
        <dbReference type="SAM" id="MobiDB-lite"/>
    </source>
</evidence>
<feature type="compositionally biased region" description="Basic and acidic residues" evidence="12">
    <location>
        <begin position="291"/>
        <end position="302"/>
    </location>
</feature>
<dbReference type="SMART" id="SM00382">
    <property type="entry name" value="AAA"/>
    <property type="match status" value="2"/>
</dbReference>
<dbReference type="RefSeq" id="WP_126754709.1">
    <property type="nucleotide sequence ID" value="NZ_PIPY01000007.1"/>
</dbReference>
<dbReference type="GO" id="GO:0016887">
    <property type="term" value="F:ATP hydrolysis activity"/>
    <property type="evidence" value="ECO:0007669"/>
    <property type="project" value="UniProtKB-UniRule"/>
</dbReference>
<gene>
    <name evidence="11" type="primary">uup</name>
    <name evidence="14" type="ORF">CWI71_07830</name>
</gene>
<evidence type="ECO:0000313" key="15">
    <source>
        <dbReference type="Proteomes" id="UP000288259"/>
    </source>
</evidence>
<dbReference type="Proteomes" id="UP000288259">
    <property type="component" value="Unassembled WGS sequence"/>
</dbReference>
<evidence type="ECO:0000256" key="1">
    <source>
        <dbReference type="ARBA" id="ARBA00022490"/>
    </source>
</evidence>
<name>A0A432YH88_9GAMM</name>
<keyword evidence="6 11" id="KW-0067">ATP-binding</keyword>
<dbReference type="CDD" id="cd03221">
    <property type="entry name" value="ABCF_EF-3"/>
    <property type="match status" value="2"/>
</dbReference>
<keyword evidence="7 11" id="KW-0238">DNA-binding</keyword>
<evidence type="ECO:0000256" key="9">
    <source>
        <dbReference type="ARBA" id="ARBA00049360"/>
    </source>
</evidence>
<keyword evidence="1 11" id="KW-0963">Cytoplasm</keyword>
<dbReference type="InterPro" id="IPR032524">
    <property type="entry name" value="ABC_tran_C"/>
</dbReference>
<evidence type="ECO:0000259" key="13">
    <source>
        <dbReference type="PROSITE" id="PS50893"/>
    </source>
</evidence>
<dbReference type="PANTHER" id="PTHR42855:SF1">
    <property type="entry name" value="ABC TRANSPORTER DOMAIN-CONTAINING PROTEIN"/>
    <property type="match status" value="1"/>
</dbReference>
<keyword evidence="4 11" id="KW-0227">DNA damage</keyword>
<evidence type="ECO:0000256" key="8">
    <source>
        <dbReference type="ARBA" id="ARBA00023204"/>
    </source>
</evidence>
<dbReference type="Pfam" id="PF00005">
    <property type="entry name" value="ABC_tran"/>
    <property type="match status" value="2"/>
</dbReference>
<dbReference type="HAMAP" id="MF_00848">
    <property type="entry name" value="Uup"/>
    <property type="match status" value="1"/>
</dbReference>
<dbReference type="EC" id="3.6.1.-" evidence="11"/>
<keyword evidence="2 11" id="KW-0677">Repeat</keyword>
<evidence type="ECO:0000256" key="7">
    <source>
        <dbReference type="ARBA" id="ARBA00023125"/>
    </source>
</evidence>
<accession>A0A432YH88</accession>
<dbReference type="GO" id="GO:0006281">
    <property type="term" value="P:DNA repair"/>
    <property type="evidence" value="ECO:0007669"/>
    <property type="project" value="UniProtKB-KW"/>
</dbReference>
<keyword evidence="11" id="KW-0175">Coiled coil</keyword>
<dbReference type="PROSITE" id="PS50893">
    <property type="entry name" value="ABC_TRANSPORTER_2"/>
    <property type="match status" value="2"/>
</dbReference>
<dbReference type="GO" id="GO:0005524">
    <property type="term" value="F:ATP binding"/>
    <property type="evidence" value="ECO:0007669"/>
    <property type="project" value="UniProtKB-UniRule"/>
</dbReference>
<proteinExistence type="inferred from homology"/>
<feature type="coiled-coil region" evidence="11">
    <location>
        <begin position="569"/>
        <end position="630"/>
    </location>
</feature>
<dbReference type="InterPro" id="IPR027417">
    <property type="entry name" value="P-loop_NTPase"/>
</dbReference>